<evidence type="ECO:0000313" key="2">
    <source>
        <dbReference type="Proteomes" id="UP000558015"/>
    </source>
</evidence>
<dbReference type="EMBL" id="JACDUN010000001">
    <property type="protein sequence ID" value="MBA2858318.1"/>
    <property type="molecule type" value="Genomic_DNA"/>
</dbReference>
<sequence>MAREKLCISVSSKTHEYLKKIAEEDEESKSRVVSDLIEKEAKSRKGVKDLEMEG</sequence>
<accession>A0A7J9P6H0</accession>
<dbReference type="Proteomes" id="UP000558015">
    <property type="component" value="Unassembled WGS sequence"/>
</dbReference>
<dbReference type="SUPFAM" id="SSF47598">
    <property type="entry name" value="Ribbon-helix-helix"/>
    <property type="match status" value="1"/>
</dbReference>
<dbReference type="GO" id="GO:0006355">
    <property type="term" value="P:regulation of DNA-templated transcription"/>
    <property type="evidence" value="ECO:0007669"/>
    <property type="project" value="InterPro"/>
</dbReference>
<proteinExistence type="predicted"/>
<dbReference type="RefSeq" id="WP_181493311.1">
    <property type="nucleotide sequence ID" value="NZ_JACDUN010000001.1"/>
</dbReference>
<organism evidence="1 2">
    <name type="scientific">Methanococcus maripaludis</name>
    <name type="common">Methanococcus deltae</name>
    <dbReference type="NCBI Taxonomy" id="39152"/>
    <lineage>
        <taxon>Archaea</taxon>
        <taxon>Methanobacteriati</taxon>
        <taxon>Methanobacteriota</taxon>
        <taxon>Methanomada group</taxon>
        <taxon>Methanococci</taxon>
        <taxon>Methanococcales</taxon>
        <taxon>Methanococcaceae</taxon>
        <taxon>Methanococcus</taxon>
    </lineage>
</organism>
<reference evidence="1 2" key="1">
    <citation type="submission" date="2020-07" db="EMBL/GenBank/DDBJ databases">
        <title>Genomic Encyclopedia of Type Strains, Phase IV (KMG-V): Genome sequencing to study the core and pangenomes of soil and plant-associated prokaryotes.</title>
        <authorList>
            <person name="Whitman W."/>
        </authorList>
    </citation>
    <scope>NUCLEOTIDE SEQUENCE [LARGE SCALE GENOMIC DNA]</scope>
    <source>
        <strain evidence="1 2">C12</strain>
    </source>
</reference>
<dbReference type="AlphaFoldDB" id="A0A7J9P6H0"/>
<protein>
    <submittedName>
        <fullName evidence="1">Uncharacterized protein</fullName>
    </submittedName>
</protein>
<comment type="caution">
    <text evidence="1">The sequence shown here is derived from an EMBL/GenBank/DDBJ whole genome shotgun (WGS) entry which is preliminary data.</text>
</comment>
<evidence type="ECO:0000313" key="1">
    <source>
        <dbReference type="EMBL" id="MBA2858318.1"/>
    </source>
</evidence>
<gene>
    <name evidence="1" type="ORF">HNP93_001019</name>
</gene>
<name>A0A7J9P6H0_METMI</name>
<dbReference type="InterPro" id="IPR010985">
    <property type="entry name" value="Ribbon_hlx_hlx"/>
</dbReference>